<feature type="compositionally biased region" description="Low complexity" evidence="1">
    <location>
        <begin position="9"/>
        <end position="18"/>
    </location>
</feature>
<dbReference type="GeneID" id="30207198"/>
<evidence type="ECO:0000313" key="2">
    <source>
        <dbReference type="EMBL" id="OCF27949.1"/>
    </source>
</evidence>
<dbReference type="VEuPathDB" id="FungiDB:I302_02799"/>
<feature type="region of interest" description="Disordered" evidence="1">
    <location>
        <begin position="1"/>
        <end position="37"/>
    </location>
</feature>
<gene>
    <name evidence="2" type="ORF">I302_02799</name>
    <name evidence="3" type="ORF">I302_104093</name>
</gene>
<dbReference type="RefSeq" id="XP_019049019.1">
    <property type="nucleotide sequence ID" value="XM_019189457.1"/>
</dbReference>
<proteinExistence type="predicted"/>
<accession>A0A1B9GAA3</accession>
<keyword evidence="4" id="KW-1185">Reference proteome</keyword>
<dbReference type="OrthoDB" id="17066at2759"/>
<reference evidence="3" key="2">
    <citation type="submission" date="2013-07" db="EMBL/GenBank/DDBJ databases">
        <authorList>
            <consortium name="The Broad Institute Genome Sequencing Platform"/>
            <person name="Cuomo C."/>
            <person name="Litvintseva A."/>
            <person name="Chen Y."/>
            <person name="Heitman J."/>
            <person name="Sun S."/>
            <person name="Springer D."/>
            <person name="Dromer F."/>
            <person name="Young S.K."/>
            <person name="Zeng Q."/>
            <person name="Gargeya S."/>
            <person name="Fitzgerald M."/>
            <person name="Abouelleil A."/>
            <person name="Alvarado L."/>
            <person name="Berlin A.M."/>
            <person name="Chapman S.B."/>
            <person name="Dewar J."/>
            <person name="Goldberg J."/>
            <person name="Griggs A."/>
            <person name="Gujja S."/>
            <person name="Hansen M."/>
            <person name="Howarth C."/>
            <person name="Imamovic A."/>
            <person name="Larimer J."/>
            <person name="McCowan C."/>
            <person name="Murphy C."/>
            <person name="Pearson M."/>
            <person name="Priest M."/>
            <person name="Roberts A."/>
            <person name="Saif S."/>
            <person name="Shea T."/>
            <person name="Sykes S."/>
            <person name="Wortman J."/>
            <person name="Nusbaum C."/>
            <person name="Birren B."/>
        </authorList>
    </citation>
    <scope>NUCLEOTIDE SEQUENCE</scope>
    <source>
        <strain evidence="3">CBS 10118</strain>
    </source>
</reference>
<feature type="compositionally biased region" description="Acidic residues" evidence="1">
    <location>
        <begin position="227"/>
        <end position="236"/>
    </location>
</feature>
<dbReference type="EMBL" id="CP144542">
    <property type="protein sequence ID" value="WVW82088.1"/>
    <property type="molecule type" value="Genomic_DNA"/>
</dbReference>
<evidence type="ECO:0000313" key="4">
    <source>
        <dbReference type="Proteomes" id="UP000092730"/>
    </source>
</evidence>
<name>A0A1B9GAA3_9TREE</name>
<dbReference type="Proteomes" id="UP000092730">
    <property type="component" value="Chromosome 2"/>
</dbReference>
<protein>
    <submittedName>
        <fullName evidence="2">Uncharacterized protein</fullName>
    </submittedName>
</protein>
<dbReference type="EMBL" id="KI894019">
    <property type="protein sequence ID" value="OCF27949.1"/>
    <property type="molecule type" value="Genomic_DNA"/>
</dbReference>
<dbReference type="KEGG" id="kbi:30207198"/>
<organism evidence="2">
    <name type="scientific">Kwoniella bestiolae CBS 10118</name>
    <dbReference type="NCBI Taxonomy" id="1296100"/>
    <lineage>
        <taxon>Eukaryota</taxon>
        <taxon>Fungi</taxon>
        <taxon>Dikarya</taxon>
        <taxon>Basidiomycota</taxon>
        <taxon>Agaricomycotina</taxon>
        <taxon>Tremellomycetes</taxon>
        <taxon>Tremellales</taxon>
        <taxon>Cryptococcaceae</taxon>
        <taxon>Kwoniella</taxon>
    </lineage>
</organism>
<reference evidence="2" key="3">
    <citation type="submission" date="2014-01" db="EMBL/GenBank/DDBJ databases">
        <title>Evolution of pathogenesis and genome organization in the Tremellales.</title>
        <authorList>
            <person name="Cuomo C."/>
            <person name="Litvintseva A."/>
            <person name="Heitman J."/>
            <person name="Chen Y."/>
            <person name="Sun S."/>
            <person name="Springer D."/>
            <person name="Dromer F."/>
            <person name="Young S."/>
            <person name="Zeng Q."/>
            <person name="Chapman S."/>
            <person name="Gujja S."/>
            <person name="Saif S."/>
            <person name="Birren B."/>
        </authorList>
    </citation>
    <scope>NUCLEOTIDE SEQUENCE</scope>
    <source>
        <strain evidence="2">CBS 10118</strain>
    </source>
</reference>
<dbReference type="AlphaFoldDB" id="A0A1B9GAA3"/>
<reference evidence="2" key="1">
    <citation type="submission" date="2013-07" db="EMBL/GenBank/DDBJ databases">
        <title>The Genome Sequence of Cryptococcus bestiolae CBS10118.</title>
        <authorList>
            <consortium name="The Broad Institute Genome Sequencing Platform"/>
            <person name="Cuomo C."/>
            <person name="Litvintseva A."/>
            <person name="Chen Y."/>
            <person name="Heitman J."/>
            <person name="Sun S."/>
            <person name="Springer D."/>
            <person name="Dromer F."/>
            <person name="Young S.K."/>
            <person name="Zeng Q."/>
            <person name="Gargeya S."/>
            <person name="Fitzgerald M."/>
            <person name="Abouelleil A."/>
            <person name="Alvarado L."/>
            <person name="Berlin A.M."/>
            <person name="Chapman S.B."/>
            <person name="Dewar J."/>
            <person name="Goldberg J."/>
            <person name="Griggs A."/>
            <person name="Gujja S."/>
            <person name="Hansen M."/>
            <person name="Howarth C."/>
            <person name="Imamovic A."/>
            <person name="Larimer J."/>
            <person name="McCowan C."/>
            <person name="Murphy C."/>
            <person name="Pearson M."/>
            <person name="Priest M."/>
            <person name="Roberts A."/>
            <person name="Saif S."/>
            <person name="Shea T."/>
            <person name="Sykes S."/>
            <person name="Wortman J."/>
            <person name="Nusbaum C."/>
            <person name="Birren B."/>
        </authorList>
    </citation>
    <scope>NUCLEOTIDE SEQUENCE [LARGE SCALE GENOMIC DNA]</scope>
    <source>
        <strain evidence="2">CBS 10118</strain>
    </source>
</reference>
<sequence>MSRLDSLTPSKSRSRASPSPSPSPGPGSPARSTETTHHRMLKLVLSEVRKIIKTWDELVIMDGFKACKGVIDEGTEMDNILSIEDKPERPEVGGHLNLWYAHRLSLESTLKKLDNNLYKLTALADQAEKILFEAYKREGHEFVFVEPLWFTWTLEKFVNSLSPLISLHTSHLASLTSYSNIILDPNTPFDDAKLTLESWRDIATGGERWVGVREWEELVDIELSGGMDEDEDEEDEVPVKGRRKNRK</sequence>
<evidence type="ECO:0000313" key="3">
    <source>
        <dbReference type="EMBL" id="WVW82088.1"/>
    </source>
</evidence>
<reference evidence="3" key="4">
    <citation type="submission" date="2024-02" db="EMBL/GenBank/DDBJ databases">
        <title>Comparative genomics of Cryptococcus and Kwoniella reveals pathogenesis evolution and contrasting modes of karyotype evolution via chromosome fusion or intercentromeric recombination.</title>
        <authorList>
            <person name="Coelho M.A."/>
            <person name="David-Palma M."/>
            <person name="Shea T."/>
            <person name="Bowers K."/>
            <person name="McGinley-Smith S."/>
            <person name="Mohammad A.W."/>
            <person name="Gnirke A."/>
            <person name="Yurkov A.M."/>
            <person name="Nowrousian M."/>
            <person name="Sun S."/>
            <person name="Cuomo C.A."/>
            <person name="Heitman J."/>
        </authorList>
    </citation>
    <scope>NUCLEOTIDE SEQUENCE</scope>
    <source>
        <strain evidence="3">CBS 10118</strain>
    </source>
</reference>
<evidence type="ECO:0000256" key="1">
    <source>
        <dbReference type="SAM" id="MobiDB-lite"/>
    </source>
</evidence>
<feature type="region of interest" description="Disordered" evidence="1">
    <location>
        <begin position="223"/>
        <end position="247"/>
    </location>
</feature>